<dbReference type="GeneID" id="95431546"/>
<proteinExistence type="predicted"/>
<dbReference type="Proteomes" id="UP000006258">
    <property type="component" value="Unassembled WGS sequence"/>
</dbReference>
<comment type="caution">
    <text evidence="1">The sequence shown here is derived from an EMBL/GenBank/DDBJ whole genome shotgun (WGS) entry which is preliminary data.</text>
</comment>
<accession>D7VGQ8</accession>
<organism evidence="1 2">
    <name type="scientific">Sphingobacterium spiritivorum ATCC 33861</name>
    <dbReference type="NCBI Taxonomy" id="525373"/>
    <lineage>
        <taxon>Bacteria</taxon>
        <taxon>Pseudomonadati</taxon>
        <taxon>Bacteroidota</taxon>
        <taxon>Sphingobacteriia</taxon>
        <taxon>Sphingobacteriales</taxon>
        <taxon>Sphingobacteriaceae</taxon>
        <taxon>Sphingobacterium</taxon>
    </lineage>
</organism>
<dbReference type="RefSeq" id="WP_002996799.1">
    <property type="nucleotide sequence ID" value="NZ_GL379771.1"/>
</dbReference>
<dbReference type="HOGENOM" id="CLU_908837_0_0_10"/>
<name>D7VGQ8_SPHSI</name>
<dbReference type="EMBL" id="ACHA02000002">
    <property type="protein sequence ID" value="EFK59260.1"/>
    <property type="molecule type" value="Genomic_DNA"/>
</dbReference>
<keyword evidence="2" id="KW-1185">Reference proteome</keyword>
<dbReference type="AlphaFoldDB" id="D7VGQ8"/>
<evidence type="ECO:0000313" key="2">
    <source>
        <dbReference type="Proteomes" id="UP000006258"/>
    </source>
</evidence>
<evidence type="ECO:0000313" key="1">
    <source>
        <dbReference type="EMBL" id="EFK59260.1"/>
    </source>
</evidence>
<sequence>MLPVLRNHRYAIDITKVHAAGFSDQATAWASKPVGMTASVTVWNEIPVSEGNVPLQYLKLAATKVGLLGLQGQTTFTIWTNAPETAVQLVLPSWLVNLGYDKVGDKITYLLHVNENSSTTTVRSATISVQVGRLTAKLEAKQGVKPIDLGPGYGFYIVRDDLTLAGYWDQIANVPYNLVSPLDASLTQKDPPNPKSCVALFGPGARLPTMYELRQLLPTNHNERMAVNAAIQAKGGVPMMYNQTSGAASPSNPYISSTSASWLSSDYTDVSFVTIRSDLGAVYATDRKFTNQGFMNNRARCVMSKN</sequence>
<protein>
    <submittedName>
        <fullName evidence="1">Uncharacterized protein</fullName>
    </submittedName>
</protein>
<gene>
    <name evidence="1" type="ORF">HMPREF0766_10177</name>
</gene>
<reference evidence="1" key="1">
    <citation type="submission" date="2010-07" db="EMBL/GenBank/DDBJ databases">
        <authorList>
            <person name="Muzny D."/>
            <person name="Qin X."/>
            <person name="Buhay C."/>
            <person name="Dugan-Rocha S."/>
            <person name="Ding Y."/>
            <person name="Chen G."/>
            <person name="Hawes A."/>
            <person name="Holder M."/>
            <person name="Jhangiani S."/>
            <person name="Johnson A."/>
            <person name="Khan Z."/>
            <person name="Li Z."/>
            <person name="Liu W."/>
            <person name="Liu X."/>
            <person name="Perez L."/>
            <person name="Shen H."/>
            <person name="Wang Q."/>
            <person name="Watt J."/>
            <person name="Xi L."/>
            <person name="Xin Y."/>
            <person name="Zhou J."/>
            <person name="Deng J."/>
            <person name="Jiang H."/>
            <person name="Liu Y."/>
            <person name="Qu J."/>
            <person name="Song X.-Z."/>
            <person name="Zhang L."/>
            <person name="Villasana D."/>
            <person name="Johnson A."/>
            <person name="Liu J."/>
            <person name="Liyanage D."/>
            <person name="Lorensuhewa L."/>
            <person name="Robinson T."/>
            <person name="Song A."/>
            <person name="Song B.-B."/>
            <person name="Dinh H."/>
            <person name="Thornton R."/>
            <person name="Coyle M."/>
            <person name="Francisco L."/>
            <person name="Jackson L."/>
            <person name="Javaid M."/>
            <person name="Korchina V."/>
            <person name="Kovar C."/>
            <person name="Mata R."/>
            <person name="Mathew T."/>
            <person name="Ngo R."/>
            <person name="Nguyen L."/>
            <person name="Nguyen N."/>
            <person name="Okwuonu G."/>
            <person name="Ongeri F."/>
            <person name="Pham C."/>
            <person name="Simmons D."/>
            <person name="Wilczek-Boney K."/>
            <person name="Hale W."/>
            <person name="Jakkamsetti A."/>
            <person name="Pham P."/>
            <person name="Ruth R."/>
            <person name="San Lucas F."/>
            <person name="Warren J."/>
            <person name="Zhang J."/>
            <person name="Zhao Z."/>
            <person name="Zhou C."/>
            <person name="Zhu D."/>
            <person name="Lee S."/>
            <person name="Bess C."/>
            <person name="Blankenburg K."/>
            <person name="Forbes L."/>
            <person name="Fu Q."/>
            <person name="Gubbala S."/>
            <person name="Hirani K."/>
            <person name="Jayaseelan J.C."/>
            <person name="Lara F."/>
            <person name="Munidasa M."/>
            <person name="Palculict T."/>
            <person name="Patil S."/>
            <person name="Pu L.-L."/>
            <person name="Saada N."/>
            <person name="Tang L."/>
            <person name="Weissenberger G."/>
            <person name="Zhu Y."/>
            <person name="Hemphill L."/>
            <person name="Shang Y."/>
            <person name="Youmans B."/>
            <person name="Ayvaz T."/>
            <person name="Ross M."/>
            <person name="Santibanez J."/>
            <person name="Aqrawi P."/>
            <person name="Gross S."/>
            <person name="Joshi V."/>
            <person name="Fowler G."/>
            <person name="Nazareth L."/>
            <person name="Reid J."/>
            <person name="Worley K."/>
            <person name="Petrosino J."/>
            <person name="Highlander S."/>
            <person name="Gibbs R."/>
        </authorList>
    </citation>
    <scope>NUCLEOTIDE SEQUENCE [LARGE SCALE GENOMIC DNA]</scope>
    <source>
        <strain evidence="1">ATCC 33861</strain>
    </source>
</reference>